<dbReference type="PANTHER" id="PTHR30349:SF82">
    <property type="entry name" value="INTEGRASE_RECOMBINASE YOEC-RELATED"/>
    <property type="match status" value="1"/>
</dbReference>
<organism evidence="3 4">
    <name type="scientific">Lachnospira intestinalis</name>
    <dbReference type="NCBI Taxonomy" id="3133158"/>
    <lineage>
        <taxon>Bacteria</taxon>
        <taxon>Bacillati</taxon>
        <taxon>Bacillota</taxon>
        <taxon>Clostridia</taxon>
        <taxon>Lachnospirales</taxon>
        <taxon>Lachnospiraceae</taxon>
        <taxon>Lachnospira</taxon>
    </lineage>
</organism>
<dbReference type="InterPro" id="IPR011010">
    <property type="entry name" value="DNA_brk_join_enz"/>
</dbReference>
<comment type="caution">
    <text evidence="3">The sequence shown here is derived from an EMBL/GenBank/DDBJ whole genome shotgun (WGS) entry which is preliminary data.</text>
</comment>
<evidence type="ECO:0000313" key="4">
    <source>
        <dbReference type="Proteomes" id="UP001546774"/>
    </source>
</evidence>
<protein>
    <submittedName>
        <fullName evidence="3">Tyrosine-type recombinase/integrase</fullName>
    </submittedName>
</protein>
<sequence>MSTTEPIRNKTDLQKFMDYYAAIQPNPRNQALILLGLYTALRIGDILQLKWRMVYDFNKHHFFDHIYVNEQKTQKLNVIALNQHVKASLIVYFEIRNPKPEDYIFTKRTTPHRPINRSQAFRIVQKAAECTTHSHNISCHSLRKTFGYHAWKQGTQPAMLMDIYNHSSYTITKRYLGINQDEKDEIFANFDFGIQCRTKNKKNIKKD</sequence>
<feature type="domain" description="Tyr recombinase" evidence="2">
    <location>
        <begin position="2"/>
        <end position="188"/>
    </location>
</feature>
<dbReference type="PROSITE" id="PS51898">
    <property type="entry name" value="TYR_RECOMBINASE"/>
    <property type="match status" value="1"/>
</dbReference>
<gene>
    <name evidence="3" type="ORF">WMO37_11765</name>
</gene>
<dbReference type="PANTHER" id="PTHR30349">
    <property type="entry name" value="PHAGE INTEGRASE-RELATED"/>
    <property type="match status" value="1"/>
</dbReference>
<dbReference type="Gene3D" id="1.10.443.10">
    <property type="entry name" value="Intergrase catalytic core"/>
    <property type="match status" value="1"/>
</dbReference>
<evidence type="ECO:0000313" key="3">
    <source>
        <dbReference type="EMBL" id="MEQ2555671.1"/>
    </source>
</evidence>
<dbReference type="InterPro" id="IPR050090">
    <property type="entry name" value="Tyrosine_recombinase_XerCD"/>
</dbReference>
<dbReference type="InterPro" id="IPR013762">
    <property type="entry name" value="Integrase-like_cat_sf"/>
</dbReference>
<reference evidence="3" key="1">
    <citation type="submission" date="2024-03" db="EMBL/GenBank/DDBJ databases">
        <title>Human intestinal bacterial collection.</title>
        <authorList>
            <person name="Pauvert C."/>
            <person name="Hitch T.C.A."/>
            <person name="Clavel T."/>
        </authorList>
    </citation>
    <scope>NUCLEOTIDE SEQUENCE [LARGE SCALE GENOMIC DNA]</scope>
    <source>
        <strain evidence="3">CLA-AA-H89B</strain>
    </source>
</reference>
<dbReference type="Pfam" id="PF00589">
    <property type="entry name" value="Phage_integrase"/>
    <property type="match status" value="1"/>
</dbReference>
<dbReference type="SUPFAM" id="SSF56349">
    <property type="entry name" value="DNA breaking-rejoining enzymes"/>
    <property type="match status" value="1"/>
</dbReference>
<proteinExistence type="predicted"/>
<evidence type="ECO:0000259" key="2">
    <source>
        <dbReference type="PROSITE" id="PS51898"/>
    </source>
</evidence>
<keyword evidence="4" id="KW-1185">Reference proteome</keyword>
<accession>A0ABV1H8S0</accession>
<dbReference type="InterPro" id="IPR002104">
    <property type="entry name" value="Integrase_catalytic"/>
</dbReference>
<keyword evidence="1" id="KW-0233">DNA recombination</keyword>
<dbReference type="Proteomes" id="UP001546774">
    <property type="component" value="Unassembled WGS sequence"/>
</dbReference>
<name>A0ABV1H8S0_9FIRM</name>
<evidence type="ECO:0000256" key="1">
    <source>
        <dbReference type="ARBA" id="ARBA00023172"/>
    </source>
</evidence>
<dbReference type="EMBL" id="JBBMFS010000010">
    <property type="protein sequence ID" value="MEQ2555671.1"/>
    <property type="molecule type" value="Genomic_DNA"/>
</dbReference>